<sequence>MDESKMETEVESVSSNPTQEEEDPKRYLKGFRLIVAVLGLGIILFLPTAEASIVSTSLVTISEDIGSYDRSSWIITSYLLTYTGCLIVWSKITGVIGLRPALLWSAAIFIPFSGACGAAKNVEQLITFRAFQGIGASGLYSVSTIGMFQLVPPRQYSQINSIAACFTAVWLLIGPVVGGAISQTGDWRWIFYMVLPIQAISIFPTLLVLPSRFPLHCEPKVKSKLQLSSILDLFKKIDALGTILLLGASALLVTVLEEGGVQLAWRSAVIITCAILSGIFWLAFIFWERTSGRDDSSENAMFPRRFFGNQIFMANLFGLFVSGVPVIVAVIELPQRYQIVNAASPLSAGVRLLAYAAPLPFGIVFANTLTGKYRVPFIYSLSGGAILQTIGFALQSTLPNTLRTWPGQYGYSVITGLGMGMSMGTYYIMTPISVGKKDQHLAVGAGLQARLLGSALGIAIVNNVLNNYLERHLPPSQLVDLRSSTASLSHYPIEMQRGIREIYGEGFNLQMRVSIAFCAAQFVVVGLIARKKALRIDENGKMTGGGL</sequence>
<dbReference type="GO" id="GO:0022857">
    <property type="term" value="F:transmembrane transporter activity"/>
    <property type="evidence" value="ECO:0007669"/>
    <property type="project" value="InterPro"/>
</dbReference>
<keyword evidence="3 6" id="KW-1133">Transmembrane helix</keyword>
<feature type="transmembrane region" description="Helical" evidence="6">
    <location>
        <begin position="237"/>
        <end position="256"/>
    </location>
</feature>
<feature type="transmembrane region" description="Helical" evidence="6">
    <location>
        <begin position="189"/>
        <end position="209"/>
    </location>
</feature>
<name>A0A9N9LWJ2_9HELO</name>
<dbReference type="Proteomes" id="UP000701801">
    <property type="component" value="Unassembled WGS sequence"/>
</dbReference>
<dbReference type="OrthoDB" id="440553at2759"/>
<feature type="transmembrane region" description="Helical" evidence="6">
    <location>
        <begin position="33"/>
        <end position="59"/>
    </location>
</feature>
<gene>
    <name evidence="8" type="ORF">HYALB_00003644</name>
</gene>
<reference evidence="8" key="1">
    <citation type="submission" date="2021-07" db="EMBL/GenBank/DDBJ databases">
        <authorList>
            <person name="Durling M."/>
        </authorList>
    </citation>
    <scope>NUCLEOTIDE SEQUENCE</scope>
</reference>
<dbReference type="AlphaFoldDB" id="A0A9N9LWJ2"/>
<evidence type="ECO:0000256" key="6">
    <source>
        <dbReference type="SAM" id="Phobius"/>
    </source>
</evidence>
<evidence type="ECO:0000256" key="1">
    <source>
        <dbReference type="ARBA" id="ARBA00004141"/>
    </source>
</evidence>
<feature type="transmembrane region" description="Helical" evidence="6">
    <location>
        <begin position="311"/>
        <end position="332"/>
    </location>
</feature>
<dbReference type="Pfam" id="PF07690">
    <property type="entry name" value="MFS_1"/>
    <property type="match status" value="1"/>
</dbReference>
<feature type="transmembrane region" description="Helical" evidence="6">
    <location>
        <begin position="101"/>
        <end position="120"/>
    </location>
</feature>
<protein>
    <recommendedName>
        <fullName evidence="7">Major facilitator superfamily (MFS) profile domain-containing protein</fullName>
    </recommendedName>
</protein>
<dbReference type="GO" id="GO:0005886">
    <property type="term" value="C:plasma membrane"/>
    <property type="evidence" value="ECO:0007669"/>
    <property type="project" value="TreeGrafter"/>
</dbReference>
<keyword evidence="4 6" id="KW-0472">Membrane</keyword>
<dbReference type="InterPro" id="IPR020846">
    <property type="entry name" value="MFS_dom"/>
</dbReference>
<dbReference type="PANTHER" id="PTHR23501:SF43">
    <property type="entry name" value="MULTIDRUG TRANSPORTER, PUTATIVE (AFU_ORTHOLOGUE AFUA_6G03040)-RELATED"/>
    <property type="match status" value="1"/>
</dbReference>
<feature type="transmembrane region" description="Helical" evidence="6">
    <location>
        <begin position="268"/>
        <end position="287"/>
    </location>
</feature>
<evidence type="ECO:0000256" key="5">
    <source>
        <dbReference type="SAM" id="MobiDB-lite"/>
    </source>
</evidence>
<accession>A0A9N9LWJ2</accession>
<keyword evidence="9" id="KW-1185">Reference proteome</keyword>
<dbReference type="PANTHER" id="PTHR23501">
    <property type="entry name" value="MAJOR FACILITATOR SUPERFAMILY"/>
    <property type="match status" value="1"/>
</dbReference>
<feature type="transmembrane region" description="Helical" evidence="6">
    <location>
        <begin position="71"/>
        <end position="89"/>
    </location>
</feature>
<feature type="region of interest" description="Disordered" evidence="5">
    <location>
        <begin position="1"/>
        <end position="22"/>
    </location>
</feature>
<dbReference type="InterPro" id="IPR011701">
    <property type="entry name" value="MFS"/>
</dbReference>
<comment type="caution">
    <text evidence="8">The sequence shown here is derived from an EMBL/GenBank/DDBJ whole genome shotgun (WGS) entry which is preliminary data.</text>
</comment>
<feature type="transmembrane region" description="Helical" evidence="6">
    <location>
        <begin position="377"/>
        <end position="397"/>
    </location>
</feature>
<comment type="subcellular location">
    <subcellularLocation>
        <location evidence="1">Membrane</location>
        <topology evidence="1">Multi-pass membrane protein</topology>
    </subcellularLocation>
</comment>
<evidence type="ECO:0000256" key="3">
    <source>
        <dbReference type="ARBA" id="ARBA00022989"/>
    </source>
</evidence>
<dbReference type="InterPro" id="IPR036259">
    <property type="entry name" value="MFS_trans_sf"/>
</dbReference>
<feature type="transmembrane region" description="Helical" evidence="6">
    <location>
        <begin position="126"/>
        <end position="150"/>
    </location>
</feature>
<dbReference type="SUPFAM" id="SSF103473">
    <property type="entry name" value="MFS general substrate transporter"/>
    <property type="match status" value="2"/>
</dbReference>
<organism evidence="8 9">
    <name type="scientific">Hymenoscyphus albidus</name>
    <dbReference type="NCBI Taxonomy" id="595503"/>
    <lineage>
        <taxon>Eukaryota</taxon>
        <taxon>Fungi</taxon>
        <taxon>Dikarya</taxon>
        <taxon>Ascomycota</taxon>
        <taxon>Pezizomycotina</taxon>
        <taxon>Leotiomycetes</taxon>
        <taxon>Helotiales</taxon>
        <taxon>Helotiaceae</taxon>
        <taxon>Hymenoscyphus</taxon>
    </lineage>
</organism>
<dbReference type="Gene3D" id="1.20.1720.10">
    <property type="entry name" value="Multidrug resistance protein D"/>
    <property type="match status" value="1"/>
</dbReference>
<feature type="transmembrane region" description="Helical" evidence="6">
    <location>
        <begin position="162"/>
        <end position="183"/>
    </location>
</feature>
<evidence type="ECO:0000256" key="2">
    <source>
        <dbReference type="ARBA" id="ARBA00022692"/>
    </source>
</evidence>
<dbReference type="PROSITE" id="PS50850">
    <property type="entry name" value="MFS"/>
    <property type="match status" value="1"/>
</dbReference>
<feature type="transmembrane region" description="Helical" evidence="6">
    <location>
        <begin position="409"/>
        <end position="429"/>
    </location>
</feature>
<feature type="domain" description="Major facilitator superfamily (MFS) profile" evidence="7">
    <location>
        <begin position="36"/>
        <end position="533"/>
    </location>
</feature>
<keyword evidence="2 6" id="KW-0812">Transmembrane</keyword>
<evidence type="ECO:0000313" key="8">
    <source>
        <dbReference type="EMBL" id="CAG8982208.1"/>
    </source>
</evidence>
<dbReference type="EMBL" id="CAJVRM010000574">
    <property type="protein sequence ID" value="CAG8982208.1"/>
    <property type="molecule type" value="Genomic_DNA"/>
</dbReference>
<evidence type="ECO:0000256" key="4">
    <source>
        <dbReference type="ARBA" id="ARBA00023136"/>
    </source>
</evidence>
<proteinExistence type="predicted"/>
<feature type="transmembrane region" description="Helical" evidence="6">
    <location>
        <begin position="352"/>
        <end position="370"/>
    </location>
</feature>
<evidence type="ECO:0000259" key="7">
    <source>
        <dbReference type="PROSITE" id="PS50850"/>
    </source>
</evidence>
<evidence type="ECO:0000313" key="9">
    <source>
        <dbReference type="Proteomes" id="UP000701801"/>
    </source>
</evidence>